<dbReference type="RefSeq" id="XP_014569911.1">
    <property type="nucleotide sequence ID" value="XM_014714425.1"/>
</dbReference>
<dbReference type="PROSITE" id="PS50089">
    <property type="entry name" value="ZF_RING_2"/>
    <property type="match status" value="1"/>
</dbReference>
<keyword evidence="3" id="KW-0472">Membrane</keyword>
<evidence type="ECO:0000313" key="5">
    <source>
        <dbReference type="EMBL" id="GAA95218.1"/>
    </source>
</evidence>
<gene>
    <name evidence="5" type="primary">Mo01874</name>
    <name evidence="5" type="ORF">E5Q_01874</name>
</gene>
<comment type="caution">
    <text evidence="5">The sequence shown here is derived from an EMBL/GenBank/DDBJ whole genome shotgun (WGS) entry which is preliminary data.</text>
</comment>
<dbReference type="PANTHER" id="PTHR22696:SF1">
    <property type="entry name" value="E3 UBIQUITIN-PROTEIN LIGASE RNF26"/>
    <property type="match status" value="1"/>
</dbReference>
<feature type="compositionally biased region" description="Acidic residues" evidence="2">
    <location>
        <begin position="546"/>
        <end position="556"/>
    </location>
</feature>
<dbReference type="InterPro" id="IPR001841">
    <property type="entry name" value="Znf_RING"/>
</dbReference>
<evidence type="ECO:0000313" key="6">
    <source>
        <dbReference type="Proteomes" id="UP000009131"/>
    </source>
</evidence>
<dbReference type="GO" id="GO:0006511">
    <property type="term" value="P:ubiquitin-dependent protein catabolic process"/>
    <property type="evidence" value="ECO:0007669"/>
    <property type="project" value="TreeGrafter"/>
</dbReference>
<keyword evidence="1" id="KW-0863">Zinc-finger</keyword>
<dbReference type="OrthoDB" id="66726at2759"/>
<feature type="region of interest" description="Disordered" evidence="2">
    <location>
        <begin position="534"/>
        <end position="579"/>
    </location>
</feature>
<evidence type="ECO:0000256" key="2">
    <source>
        <dbReference type="SAM" id="MobiDB-lite"/>
    </source>
</evidence>
<dbReference type="STRING" id="764103.G7DXA8"/>
<reference evidence="5 6" key="1">
    <citation type="journal article" date="2011" name="J. Gen. Appl. Microbiol.">
        <title>Draft genome sequencing of the enigmatic basidiomycete Mixia osmundae.</title>
        <authorList>
            <person name="Nishida H."/>
            <person name="Nagatsuka Y."/>
            <person name="Sugiyama J."/>
        </authorList>
    </citation>
    <scope>NUCLEOTIDE SEQUENCE [LARGE SCALE GENOMIC DNA]</scope>
    <source>
        <strain evidence="6">CBS 9802 / IAM 14324 / JCM 22182 / KY 12970</strain>
    </source>
</reference>
<feature type="transmembrane region" description="Helical" evidence="3">
    <location>
        <begin position="269"/>
        <end position="294"/>
    </location>
</feature>
<dbReference type="AlphaFoldDB" id="G7DXA8"/>
<feature type="transmembrane region" description="Helical" evidence="3">
    <location>
        <begin position="242"/>
        <end position="262"/>
    </location>
</feature>
<name>G7DXA8_MIXOS</name>
<feature type="transmembrane region" description="Helical" evidence="3">
    <location>
        <begin position="131"/>
        <end position="152"/>
    </location>
</feature>
<dbReference type="InParanoid" id="G7DXA8"/>
<dbReference type="GO" id="GO:0061630">
    <property type="term" value="F:ubiquitin protein ligase activity"/>
    <property type="evidence" value="ECO:0007669"/>
    <property type="project" value="TreeGrafter"/>
</dbReference>
<feature type="transmembrane region" description="Helical" evidence="3">
    <location>
        <begin position="91"/>
        <end position="110"/>
    </location>
</feature>
<feature type="transmembrane region" description="Helical" evidence="3">
    <location>
        <begin position="321"/>
        <end position="340"/>
    </location>
</feature>
<evidence type="ECO:0000259" key="4">
    <source>
        <dbReference type="PROSITE" id="PS50089"/>
    </source>
</evidence>
<dbReference type="EMBL" id="BABT02000061">
    <property type="protein sequence ID" value="GAA95218.1"/>
    <property type="molecule type" value="Genomic_DNA"/>
</dbReference>
<reference evidence="5 6" key="2">
    <citation type="journal article" date="2012" name="Open Biol.">
        <title>Characteristics of nucleosomes and linker DNA regions on the genome of the basidiomycete Mixia osmundae revealed by mono- and dinucleosome mapping.</title>
        <authorList>
            <person name="Nishida H."/>
            <person name="Kondo S."/>
            <person name="Matsumoto T."/>
            <person name="Suzuki Y."/>
            <person name="Yoshikawa H."/>
            <person name="Taylor T.D."/>
            <person name="Sugiyama J."/>
        </authorList>
    </citation>
    <scope>NUCLEOTIDE SEQUENCE [LARGE SCALE GENOMIC DNA]</scope>
    <source>
        <strain evidence="6">CBS 9802 / IAM 14324 / JCM 22182 / KY 12970</strain>
    </source>
</reference>
<dbReference type="GO" id="GO:0008270">
    <property type="term" value="F:zinc ion binding"/>
    <property type="evidence" value="ECO:0007669"/>
    <property type="project" value="UniProtKB-KW"/>
</dbReference>
<keyword evidence="1" id="KW-0479">Metal-binding</keyword>
<dbReference type="Pfam" id="PF13920">
    <property type="entry name" value="zf-C3HC4_3"/>
    <property type="match status" value="1"/>
</dbReference>
<protein>
    <recommendedName>
        <fullName evidence="4">RING-type domain-containing protein</fullName>
    </recommendedName>
</protein>
<feature type="compositionally biased region" description="Acidic residues" evidence="2">
    <location>
        <begin position="564"/>
        <end position="575"/>
    </location>
</feature>
<dbReference type="PANTHER" id="PTHR22696">
    <property type="entry name" value="E3 UBIQUITIN-PROTEIN LIGASE RNF26"/>
    <property type="match status" value="1"/>
</dbReference>
<dbReference type="HOGENOM" id="CLU_021856_0_0_1"/>
<keyword evidence="3" id="KW-0812">Transmembrane</keyword>
<dbReference type="InterPro" id="IPR013083">
    <property type="entry name" value="Znf_RING/FYVE/PHD"/>
</dbReference>
<evidence type="ECO:0000256" key="3">
    <source>
        <dbReference type="SAM" id="Phobius"/>
    </source>
</evidence>
<keyword evidence="3" id="KW-1133">Transmembrane helix</keyword>
<dbReference type="Gene3D" id="3.30.40.10">
    <property type="entry name" value="Zinc/RING finger domain, C3HC4 (zinc finger)"/>
    <property type="match status" value="1"/>
</dbReference>
<proteinExistence type="predicted"/>
<dbReference type="eggNOG" id="ENOG502QV7Y">
    <property type="taxonomic scope" value="Eukaryota"/>
</dbReference>
<feature type="domain" description="RING-type" evidence="4">
    <location>
        <begin position="673"/>
        <end position="716"/>
    </location>
</feature>
<organism evidence="5 6">
    <name type="scientific">Mixia osmundae (strain CBS 9802 / IAM 14324 / JCM 22182 / KY 12970)</name>
    <dbReference type="NCBI Taxonomy" id="764103"/>
    <lineage>
        <taxon>Eukaryota</taxon>
        <taxon>Fungi</taxon>
        <taxon>Dikarya</taxon>
        <taxon>Basidiomycota</taxon>
        <taxon>Pucciniomycotina</taxon>
        <taxon>Mixiomycetes</taxon>
        <taxon>Mixiales</taxon>
        <taxon>Mixiaceae</taxon>
        <taxon>Mixia</taxon>
    </lineage>
</organism>
<dbReference type="OMA" id="WYRELAK"/>
<keyword evidence="1" id="KW-0862">Zinc</keyword>
<sequence>MEPLRDANASAVGSFINMLWSGWHKTGSAQLENKIVNETVSEAIVQLNSTVKTVLPETTSTRREAMRRLSYIVNTLPDSDQPQPLTFLKSAYFPVVMLMAIIISQIRHIVPSSHRRRLHQLNTRRYKFITNGLRALSLLGLAWAMRGIVLLWTQHDAEQTTRLARAMRMICGLPKQPIRESSALWRVFIATNGSALVENFVRSLENDDYRGSFNLLSFSYLLFFHGYTSGDDPDQRPTVPPTPPVFLLILLTLGEFACLTLMKMARKRWRLYITALFSLAGQATLLSLVIKLVYFGHPDHYRSATALLSAGQYVNRFSETIFLLIGIITVAIHLATHFVLEDRIPWRQVLHHQTIDPNDDFYITILRFGIHSLETTAILGWQNEVSSLNLRPYAYVELSNDIDSVGFDRVTGQVAMTYADPADPLHAARWPEDLMRDNIGFLPPIDVPRGSGLANEVKRVQASKRRSEWDHEDAPMHVSIRYCCALVLSCTATLRIINRKIGRLLRLGNLAGRADRLGVILRRAGVIPIGPEFQALAGAPRGPNEDSNDSDDEDFVPSDGSSDLTDDGEPDSEPEDHDRAIGPLALYNDLLAESSGDAAELAPVIVAHMTAASQTPLTRRRYARLSHRPDTSVTASDAALSTAIAARRTNMATSMRPGRTDPEDFDELRQKLCVICVTEARSIVCWPCRCFALCDDCRENMAGRYKASEHLCPCCRTRVDGYSRIYMP</sequence>
<evidence type="ECO:0000256" key="1">
    <source>
        <dbReference type="PROSITE-ProRule" id="PRU00175"/>
    </source>
</evidence>
<accession>G7DXA8</accession>
<dbReference type="GO" id="GO:0016567">
    <property type="term" value="P:protein ubiquitination"/>
    <property type="evidence" value="ECO:0007669"/>
    <property type="project" value="TreeGrafter"/>
</dbReference>
<dbReference type="Proteomes" id="UP000009131">
    <property type="component" value="Unassembled WGS sequence"/>
</dbReference>
<keyword evidence="6" id="KW-1185">Reference proteome</keyword>